<dbReference type="EMBL" id="AY939843">
    <property type="protein sequence ID" value="AAX44214.1"/>
    <property type="molecule type" value="Genomic_DNA"/>
</dbReference>
<evidence type="ECO:0000313" key="2">
    <source>
        <dbReference type="EMBL" id="AAX44214.1"/>
    </source>
</evidence>
<accession>Q58N24</accession>
<protein>
    <submittedName>
        <fullName evidence="2">T7-like internal core protein</fullName>
    </submittedName>
</protein>
<reference evidence="3" key="3">
    <citation type="journal article" date="2010" name="Environ. Microbiol.">
        <title>Genomic analysis of oceanic cyanobacterial myoviruses compared with T4-like myoviruses from diverse hosts and environments.</title>
        <authorList>
            <person name="Sullivan M.B."/>
            <person name="Huang K.H."/>
            <person name="Ignacio-Espinoza J.C."/>
            <person name="Berlin A.M."/>
            <person name="Kelly L."/>
            <person name="Weigele P.R."/>
            <person name="DeFrancesco A.S."/>
            <person name="Kern S.E."/>
            <person name="Thompson L.R."/>
            <person name="Young S."/>
            <person name="Yandava C."/>
            <person name="Fu R."/>
            <person name="Krastins B."/>
            <person name="Chase M."/>
            <person name="Sarracino D."/>
            <person name="Osburne M.S."/>
            <person name="Henn M.R."/>
            <person name="Chisholm S.W."/>
        </authorList>
    </citation>
    <scope>NUCLEOTIDE SEQUENCE [LARGE SCALE GENOMIC DNA]</scope>
</reference>
<name>Q58N24_BPPRP</name>
<dbReference type="KEGG" id="vg:3294698"/>
<evidence type="ECO:0000256" key="1">
    <source>
        <dbReference type="SAM" id="MobiDB-lite"/>
    </source>
</evidence>
<dbReference type="RefSeq" id="YP_214212.1">
    <property type="nucleotide sequence ID" value="NC_006882.2"/>
</dbReference>
<evidence type="ECO:0000313" key="3">
    <source>
        <dbReference type="Proteomes" id="UP000000916"/>
    </source>
</evidence>
<sequence length="1245" mass="137426">MSSDYQIDIDAQAIQDSALEFNEIYEENEKIEAQKREQELLLQQQQEQAQAEFDDPRNKEGGGGLRGISKEIRSAIGGGLQDTASSIVTLPERAIDMFSGEMVQEQQTDEGYGAEWDDWFVDDANPIETKTWWGGALRSLVHFGSMAAAIIPAAKVLGVTAASTAVGSLVRGAGVGAVSDVISKYSQEDNGLGILRDRFNFIDTPISTKEHDHPAMKTLKNVVEGMGIGVVFDGLGIALGKGLRKTKINKAGQEVVEDGVSDAVNRATAREANVNAQIDEKAALQAQSMRGQYGGYKNKPISDPWQASPNSTGKAADVYYQKQRIDTDWGSQHGSTDSPFTQRQIENLSESADIAEKEMVELMKPFMSDARIQAEIQGLKSGQSLADKFYDSIRRAHEVMNGRERLEDIDPDMFAAFDARSDTIKGKKVWQTADVLAADFVIGALFRKARDHGIAGRELFEIADLADIDGPAKALYDTLVGAVIQRKIASYTRGMELKNLDVRNPANKQALKDGINAEIEKTKLAYQVAFKYAGDNQDDSLFRAYYEAVSMSNDIHNFDDFDAFIKRKLKGGELNGKVKTGVLIKELQGVMINSVLSGPKTSVRAIMGTGTATFLRPFSQVIGATLTGDKTTQRAALAAMSGMMESIPEAWKVFSTKLNSYWSGDISTIKTRFNQVTKGDEQWAMLGDWIENSGKANAGDKAAYYMANQARALNDNKFLTYSTKIMAATDDTFGFLLARSRAKEKAMRLAMEQLNKGNITEITPDLLKNAQDRFYAQITDADGNITEAATLFAKKEATLTTDLTGFSKGLNDVFEAAPWAKPFFLFARTGVNGLSLTAKHTPGFNFLVKEWNEIAFADPSNLSGLQRYGIETAEDLANAKALQVGRLAIGSSVISMAALHFMNGGLTGNGPADRQKRQAWIDAGYKPRTITIGGVQVSYDSFEPFNLILSTIADVGDYSQLMGEEWTEDQFQKLALVVAQGISSKSYMAGIQQFVDLFGGQAGSWERIISGLINNQIPLSSLRNELGKVFNPHMKELNSGIIESIRNRNLISEGLAINELPTKYDMLNGRPIKDWDFPTRMFNMFSPFYVNLDQSEGRKLLFNSGYDLRMSTYSSPDGIDLSDNARLRSLYMKAIGDQNLEAKLNKLAKNPKVIASIEKMQADLRAGKKEINPRTAYVHNKMIHTLFMEARKIAWAKVRNDPEALQLYAEDKRINIQNETSLNTTRNYTNQNAESNPSNLLLPYR</sequence>
<proteinExistence type="predicted"/>
<gene>
    <name evidence="2" type="primary">16</name>
    <name evidence="2" type="ORF">PSSP7_035</name>
</gene>
<reference evidence="2 3" key="1">
    <citation type="journal article" date="2004" name="Proc. Natl. Acad. Sci. U.S.A.">
        <title>Transfer of photosynthesis genes to and from Prochlorococcus viruses.</title>
        <authorList>
            <person name="Lindell D."/>
            <person name="Sullivan M.B."/>
            <person name="Johnson Z.I."/>
            <person name="Tolonen A.C."/>
            <person name="Rohwer F."/>
            <person name="Chisholm S.W."/>
        </authorList>
    </citation>
    <scope>NUCLEOTIDE SEQUENCE [LARGE SCALE GENOMIC DNA]</scope>
</reference>
<feature type="region of interest" description="Disordered" evidence="1">
    <location>
        <begin position="35"/>
        <end position="66"/>
    </location>
</feature>
<keyword evidence="3" id="KW-1185">Reference proteome</keyword>
<organism evidence="2 3">
    <name type="scientific">Prochlorococcus phage P-SSP7</name>
    <dbReference type="NCBI Taxonomy" id="2908095"/>
    <lineage>
        <taxon>Viruses</taxon>
        <taxon>Duplodnaviria</taxon>
        <taxon>Heunggongvirae</taxon>
        <taxon>Uroviricota</taxon>
        <taxon>Caudoviricetes</taxon>
        <taxon>Autographivirales</taxon>
        <taxon>Sechaudvirinae</taxon>
        <taxon>Tiamatvirus</taxon>
        <taxon>Prochlorococcus phage P-SSP7</taxon>
    </lineage>
</organism>
<dbReference type="GeneID" id="3294698"/>
<dbReference type="Proteomes" id="UP000000916">
    <property type="component" value="Segment"/>
</dbReference>
<feature type="compositionally biased region" description="Low complexity" evidence="1">
    <location>
        <begin position="40"/>
        <end position="51"/>
    </location>
</feature>
<reference evidence="2 3" key="2">
    <citation type="journal article" date="2005" name="PLoS Biol.">
        <title>Three Prochlorococcus cyanophage genomes: signature features and ecological interpretations.</title>
        <authorList>
            <person name="Sullivan M.B."/>
            <person name="Coleman M.L."/>
            <person name="Weigele P."/>
            <person name="Rohwer F."/>
            <person name="Chisholm S.W."/>
        </authorList>
    </citation>
    <scope>NUCLEOTIDE SEQUENCE</scope>
</reference>